<accession>A0A176W111</accession>
<name>A0A176W111_MARPO</name>
<gene>
    <name evidence="2" type="ORF">AXG93_2471s1180</name>
</gene>
<organism evidence="2 3">
    <name type="scientific">Marchantia polymorpha subsp. ruderalis</name>
    <dbReference type="NCBI Taxonomy" id="1480154"/>
    <lineage>
        <taxon>Eukaryota</taxon>
        <taxon>Viridiplantae</taxon>
        <taxon>Streptophyta</taxon>
        <taxon>Embryophyta</taxon>
        <taxon>Marchantiophyta</taxon>
        <taxon>Marchantiopsida</taxon>
        <taxon>Marchantiidae</taxon>
        <taxon>Marchantiales</taxon>
        <taxon>Marchantiaceae</taxon>
        <taxon>Marchantia</taxon>
    </lineage>
</organism>
<evidence type="ECO:0000256" key="1">
    <source>
        <dbReference type="SAM" id="MobiDB-lite"/>
    </source>
</evidence>
<protein>
    <submittedName>
        <fullName evidence="2">Uncharacterized protein</fullName>
    </submittedName>
</protein>
<dbReference type="Proteomes" id="UP000077202">
    <property type="component" value="Unassembled WGS sequence"/>
</dbReference>
<reference evidence="2" key="1">
    <citation type="submission" date="2016-03" db="EMBL/GenBank/DDBJ databases">
        <title>Mechanisms controlling the formation of the plant cell surface in tip-growing cells are functionally conserved among land plants.</title>
        <authorList>
            <person name="Honkanen S."/>
            <person name="Jones V.A."/>
            <person name="Morieri G."/>
            <person name="Champion C."/>
            <person name="Hetherington A.J."/>
            <person name="Kelly S."/>
            <person name="Saint-Marcoux D."/>
            <person name="Proust H."/>
            <person name="Prescott H."/>
            <person name="Dolan L."/>
        </authorList>
    </citation>
    <scope>NUCLEOTIDE SEQUENCE [LARGE SCALE GENOMIC DNA]</scope>
    <source>
        <tissue evidence="2">Whole gametophyte</tissue>
    </source>
</reference>
<evidence type="ECO:0000313" key="2">
    <source>
        <dbReference type="EMBL" id="OAE26750.1"/>
    </source>
</evidence>
<comment type="caution">
    <text evidence="2">The sequence shown here is derived from an EMBL/GenBank/DDBJ whole genome shotgun (WGS) entry which is preliminary data.</text>
</comment>
<evidence type="ECO:0000313" key="3">
    <source>
        <dbReference type="Proteomes" id="UP000077202"/>
    </source>
</evidence>
<dbReference type="EMBL" id="LVLJ01002120">
    <property type="protein sequence ID" value="OAE26750.1"/>
    <property type="molecule type" value="Genomic_DNA"/>
</dbReference>
<feature type="compositionally biased region" description="Polar residues" evidence="1">
    <location>
        <begin position="52"/>
        <end position="64"/>
    </location>
</feature>
<feature type="region of interest" description="Disordered" evidence="1">
    <location>
        <begin position="1"/>
        <end position="135"/>
    </location>
</feature>
<proteinExistence type="predicted"/>
<dbReference type="AlphaFoldDB" id="A0A176W111"/>
<sequence>MPDEEGSLAAKSTALEESPSVEDAFEGAPPAKGTSGMKTCRADPTASRPIASWSTASRPDSPTASRIEPANIVRTPSAETPPAKTSSAQIKPEDQAAEEGGAEKTRSGAAAAAEAATRYSSRESPRASVATEILD</sequence>
<keyword evidence="3" id="KW-1185">Reference proteome</keyword>